<dbReference type="SUPFAM" id="SSF51445">
    <property type="entry name" value="(Trans)glycosidases"/>
    <property type="match status" value="1"/>
</dbReference>
<dbReference type="InterPro" id="IPR001764">
    <property type="entry name" value="Glyco_hydro_3_N"/>
</dbReference>
<dbReference type="InterPro" id="IPR036881">
    <property type="entry name" value="Glyco_hydro_3_C_sf"/>
</dbReference>
<dbReference type="Proteomes" id="UP000660675">
    <property type="component" value="Unassembled WGS sequence"/>
</dbReference>
<feature type="domain" description="Fibronectin type III-like" evidence="3">
    <location>
        <begin position="737"/>
        <end position="807"/>
    </location>
</feature>
<dbReference type="SMART" id="SM01217">
    <property type="entry name" value="Fn3_like"/>
    <property type="match status" value="1"/>
</dbReference>
<accession>A0ABQ2W1D1</accession>
<dbReference type="GO" id="GO:0016787">
    <property type="term" value="F:hydrolase activity"/>
    <property type="evidence" value="ECO:0007669"/>
    <property type="project" value="UniProtKB-KW"/>
</dbReference>
<dbReference type="Pfam" id="PF01915">
    <property type="entry name" value="Glyco_hydro_3_C"/>
    <property type="match status" value="1"/>
</dbReference>
<dbReference type="InterPro" id="IPR050288">
    <property type="entry name" value="Cellulose_deg_GH3"/>
</dbReference>
<dbReference type="PANTHER" id="PTHR42715">
    <property type="entry name" value="BETA-GLUCOSIDASE"/>
    <property type="match status" value="1"/>
</dbReference>
<dbReference type="InterPro" id="IPR013783">
    <property type="entry name" value="Ig-like_fold"/>
</dbReference>
<organism evidence="4 5">
    <name type="scientific">Streptomyces gelaticus</name>
    <dbReference type="NCBI Taxonomy" id="285446"/>
    <lineage>
        <taxon>Bacteria</taxon>
        <taxon>Bacillati</taxon>
        <taxon>Actinomycetota</taxon>
        <taxon>Actinomycetes</taxon>
        <taxon>Kitasatosporales</taxon>
        <taxon>Streptomycetaceae</taxon>
        <taxon>Streptomyces</taxon>
    </lineage>
</organism>
<dbReference type="PANTHER" id="PTHR42715:SF10">
    <property type="entry name" value="BETA-GLUCOSIDASE"/>
    <property type="match status" value="1"/>
</dbReference>
<evidence type="ECO:0000256" key="1">
    <source>
        <dbReference type="ARBA" id="ARBA00005336"/>
    </source>
</evidence>
<dbReference type="Gene3D" id="3.40.50.1700">
    <property type="entry name" value="Glycoside hydrolase family 3 C-terminal domain"/>
    <property type="match status" value="1"/>
</dbReference>
<dbReference type="RefSeq" id="WP_189545250.1">
    <property type="nucleotide sequence ID" value="NZ_BMTF01000014.1"/>
</dbReference>
<evidence type="ECO:0000259" key="3">
    <source>
        <dbReference type="SMART" id="SM01217"/>
    </source>
</evidence>
<evidence type="ECO:0000256" key="2">
    <source>
        <dbReference type="ARBA" id="ARBA00022801"/>
    </source>
</evidence>
<dbReference type="Pfam" id="PF00933">
    <property type="entry name" value="Glyco_hydro_3"/>
    <property type="match status" value="1"/>
</dbReference>
<reference evidence="5" key="1">
    <citation type="journal article" date="2019" name="Int. J. Syst. Evol. Microbiol.">
        <title>The Global Catalogue of Microorganisms (GCM) 10K type strain sequencing project: providing services to taxonomists for standard genome sequencing and annotation.</title>
        <authorList>
            <consortium name="The Broad Institute Genomics Platform"/>
            <consortium name="The Broad Institute Genome Sequencing Center for Infectious Disease"/>
            <person name="Wu L."/>
            <person name="Ma J."/>
        </authorList>
    </citation>
    <scope>NUCLEOTIDE SEQUENCE [LARGE SCALE GENOMIC DNA]</scope>
    <source>
        <strain evidence="5">JCM 4376</strain>
    </source>
</reference>
<name>A0ABQ2W1D1_9ACTN</name>
<proteinExistence type="inferred from homology"/>
<comment type="caution">
    <text evidence="4">The sequence shown here is derived from an EMBL/GenBank/DDBJ whole genome shotgun (WGS) entry which is preliminary data.</text>
</comment>
<dbReference type="Gene3D" id="2.60.40.10">
    <property type="entry name" value="Immunoglobulins"/>
    <property type="match status" value="1"/>
</dbReference>
<dbReference type="Gene3D" id="3.20.20.300">
    <property type="entry name" value="Glycoside hydrolase, family 3, N-terminal domain"/>
    <property type="match status" value="1"/>
</dbReference>
<dbReference type="EMBL" id="BMTF01000014">
    <property type="protein sequence ID" value="GGV89006.1"/>
    <property type="molecule type" value="Genomic_DNA"/>
</dbReference>
<sequence>MTFTSPRFTDLVGRLSLEQKVRLLTGASVWSLHDEPAVGLRSIVVSDGPSGVRGTAMDDRDPSSSLPSASSIAATWDLDRVRRLGALIAAEARRKDVDVVLGPTVNLHRSPRGGRHFEAFSEDPFLTGEFGAAYVNGVQAHGVATTAKHYIANDSETDRMTVDVRADEKTLRELYLAPFERMVEEGAWLVMSSYNSVDGVTMSANPLLRSPLKDEWGFDGVVVSDWTAVRDTEPSARSGQDLVMPGPQGPWGDLLVEAVRAGRVPEAVIDEKVARLLLLAERVGALTEEHQPVAPWEDAEIAALLRETAADGMVLARNDGLLPLASDGDGDGVRPRVALIGQHALRSRNQGGGSATVFPASLVTPLDGLREALGDGAVSYAPGLPPTDELWPFGRASIVDQVTGENGVRVRYFDADGNVFDEEVFPSGRLAWLFDAKLLAAAEVEITTRFVAARDGRHALGFAGLGLLRFELDGRTVHTDPVLPDQQDTMVAVLNPPNRVFELDLQEGQGVDMRLVFTLSSPESAAFALISLGEKDILGDPVEELERAVALAAESDVAVVVVGTTEAIESEGSDRPGLSLPSGQDELVRRVRAANPRTVVVVNSGAPVTMPWLDEVSAVVLSWFPGQEFGHALADVLTGAREPGGRLPTTWAAREEDVPVWNVDPVEGRLDYTEGIHIGYRAWLRQAEHGGAAPALPFGSGLGYTTWELDEPGVREDGRTRVVELDVTNTGSRAGKQVVQAYLARPGSSVERPAAWLAGFAVVRAAPGESVRARIELPERAFRHWDEQTHAWDVEAGAFELRIGTSVADIAHTTVVTAPDTVTAGEV</sequence>
<keyword evidence="5" id="KW-1185">Reference proteome</keyword>
<dbReference type="SUPFAM" id="SSF52279">
    <property type="entry name" value="Beta-D-glucan exohydrolase, C-terminal domain"/>
    <property type="match status" value="1"/>
</dbReference>
<dbReference type="InterPro" id="IPR036962">
    <property type="entry name" value="Glyco_hydro_3_N_sf"/>
</dbReference>
<dbReference type="Gene3D" id="2.60.120.260">
    <property type="entry name" value="Galactose-binding domain-like"/>
    <property type="match status" value="1"/>
</dbReference>
<dbReference type="InterPro" id="IPR002772">
    <property type="entry name" value="Glyco_hydro_3_C"/>
</dbReference>
<dbReference type="PRINTS" id="PR00133">
    <property type="entry name" value="GLHYDRLASE3"/>
</dbReference>
<comment type="similarity">
    <text evidence="1">Belongs to the glycosyl hydrolase 3 family.</text>
</comment>
<dbReference type="Pfam" id="PF14310">
    <property type="entry name" value="Fn3-like"/>
    <property type="match status" value="1"/>
</dbReference>
<keyword evidence="2 4" id="KW-0378">Hydrolase</keyword>
<protein>
    <submittedName>
        <fullName evidence="4">Glycosyl hydrolase</fullName>
    </submittedName>
</protein>
<evidence type="ECO:0000313" key="4">
    <source>
        <dbReference type="EMBL" id="GGV89006.1"/>
    </source>
</evidence>
<gene>
    <name evidence="4" type="ORF">GCM10015535_41410</name>
</gene>
<evidence type="ECO:0000313" key="5">
    <source>
        <dbReference type="Proteomes" id="UP000660675"/>
    </source>
</evidence>
<dbReference type="InterPro" id="IPR017853">
    <property type="entry name" value="GH"/>
</dbReference>
<dbReference type="InterPro" id="IPR026891">
    <property type="entry name" value="Fn3-like"/>
</dbReference>